<comment type="caution">
    <text evidence="4">The sequence shown here is derived from an EMBL/GenBank/DDBJ whole genome shotgun (WGS) entry which is preliminary data.</text>
</comment>
<evidence type="ECO:0000256" key="1">
    <source>
        <dbReference type="PROSITE-ProRule" id="PRU00169"/>
    </source>
</evidence>
<dbReference type="InterPro" id="IPR011006">
    <property type="entry name" value="CheY-like_superfamily"/>
</dbReference>
<feature type="modified residue" description="4-aspartylphosphate" evidence="1">
    <location>
        <position position="53"/>
    </location>
</feature>
<accession>W9VBQ6</accession>
<dbReference type="PANTHER" id="PTHR45228">
    <property type="entry name" value="CYCLIC DI-GMP PHOSPHODIESTERASE TM_0186-RELATED"/>
    <property type="match status" value="1"/>
</dbReference>
<evidence type="ECO:0000313" key="5">
    <source>
        <dbReference type="Proteomes" id="UP000019460"/>
    </source>
</evidence>
<keyword evidence="1" id="KW-0597">Phosphoprotein</keyword>
<dbReference type="OrthoDB" id="9802066at2"/>
<dbReference type="Pfam" id="PF00072">
    <property type="entry name" value="Response_reg"/>
    <property type="match status" value="1"/>
</dbReference>
<dbReference type="PANTHER" id="PTHR45228:SF5">
    <property type="entry name" value="CYCLIC DI-GMP PHOSPHODIESTERASE VC_1348-RELATED"/>
    <property type="match status" value="1"/>
</dbReference>
<feature type="domain" description="HD-GYP" evidence="3">
    <location>
        <begin position="128"/>
        <end position="325"/>
    </location>
</feature>
<dbReference type="GO" id="GO:0000160">
    <property type="term" value="P:phosphorelay signal transduction system"/>
    <property type="evidence" value="ECO:0007669"/>
    <property type="project" value="InterPro"/>
</dbReference>
<keyword evidence="5" id="KW-1185">Reference proteome</keyword>
<evidence type="ECO:0000259" key="3">
    <source>
        <dbReference type="PROSITE" id="PS51832"/>
    </source>
</evidence>
<organism evidence="4 5">
    <name type="scientific">Imhoffiella purpurea</name>
    <dbReference type="NCBI Taxonomy" id="1249627"/>
    <lineage>
        <taxon>Bacteria</taxon>
        <taxon>Pseudomonadati</taxon>
        <taxon>Pseudomonadota</taxon>
        <taxon>Gammaproteobacteria</taxon>
        <taxon>Chromatiales</taxon>
        <taxon>Chromatiaceae</taxon>
        <taxon>Imhoffiella</taxon>
    </lineage>
</organism>
<sequence length="329" mass="36393">MTQGPILIVDDQPENLHAMRHILGGDYRLLFAANGAEALKATRKRHPSLILLDIEMPDMDGYSVCRALKADSATEEIPVIFVTGLADAGNEASGFEAGAVDYIVKPLSPPIVRARVRTHLSLVNASQLDRSHRDALSMLGVAGHFNDTDTGVHIWRMAHYARELATAAGWEPAACERIEQAASMHDTGKIGIPSEILRKPGKLNGEEWAVMKTHPRIGHEILRMSHAPMFQLAAEIALYHHEHWDGRGYPEGLAGESIPESARIVAVADVFDALTMKRPYKDPWSIDKAMGTLREGSGSHFEPRLVDLFQDILPRILKIKADWDAKERN</sequence>
<dbReference type="STRING" id="1249627.D779_2542"/>
<reference evidence="4 5" key="1">
    <citation type="submission" date="2012-11" db="EMBL/GenBank/DDBJ databases">
        <title>Genome assembly of Thiorhodococcus sp. AK35.</title>
        <authorList>
            <person name="Nupur N."/>
            <person name="Khatri I."/>
            <person name="Subramanian S."/>
            <person name="Pinnaka A."/>
        </authorList>
    </citation>
    <scope>NUCLEOTIDE SEQUENCE [LARGE SCALE GENOMIC DNA]</scope>
    <source>
        <strain evidence="4 5">AK35</strain>
    </source>
</reference>
<evidence type="ECO:0000313" key="4">
    <source>
        <dbReference type="EMBL" id="EXJ14401.1"/>
    </source>
</evidence>
<dbReference type="PATRIC" id="fig|1249627.3.peg.2707"/>
<dbReference type="InterPro" id="IPR052020">
    <property type="entry name" value="Cyclic_di-GMP/3'3'-cGAMP_PDE"/>
</dbReference>
<proteinExistence type="predicted"/>
<dbReference type="SUPFAM" id="SSF52172">
    <property type="entry name" value="CheY-like"/>
    <property type="match status" value="1"/>
</dbReference>
<dbReference type="AlphaFoldDB" id="W9VBQ6"/>
<dbReference type="Proteomes" id="UP000019460">
    <property type="component" value="Unassembled WGS sequence"/>
</dbReference>
<dbReference type="RefSeq" id="WP_043754762.1">
    <property type="nucleotide sequence ID" value="NZ_AONC01000040.1"/>
</dbReference>
<protein>
    <submittedName>
        <fullName evidence="4">Response regulator</fullName>
    </submittedName>
</protein>
<dbReference type="CDD" id="cd00077">
    <property type="entry name" value="HDc"/>
    <property type="match status" value="1"/>
</dbReference>
<dbReference type="PROSITE" id="PS50110">
    <property type="entry name" value="RESPONSE_REGULATORY"/>
    <property type="match status" value="1"/>
</dbReference>
<dbReference type="Gene3D" id="1.10.3210.10">
    <property type="entry name" value="Hypothetical protein af1432"/>
    <property type="match status" value="1"/>
</dbReference>
<name>W9VBQ6_9GAMM</name>
<evidence type="ECO:0000259" key="2">
    <source>
        <dbReference type="PROSITE" id="PS50110"/>
    </source>
</evidence>
<dbReference type="SUPFAM" id="SSF109604">
    <property type="entry name" value="HD-domain/PDEase-like"/>
    <property type="match status" value="1"/>
</dbReference>
<dbReference type="GO" id="GO:0008081">
    <property type="term" value="F:phosphoric diester hydrolase activity"/>
    <property type="evidence" value="ECO:0007669"/>
    <property type="project" value="UniProtKB-ARBA"/>
</dbReference>
<dbReference type="Gene3D" id="3.40.50.2300">
    <property type="match status" value="1"/>
</dbReference>
<dbReference type="SMART" id="SM00448">
    <property type="entry name" value="REC"/>
    <property type="match status" value="1"/>
</dbReference>
<dbReference type="EMBL" id="AONC01000040">
    <property type="protein sequence ID" value="EXJ14401.1"/>
    <property type="molecule type" value="Genomic_DNA"/>
</dbReference>
<dbReference type="Pfam" id="PF13487">
    <property type="entry name" value="HD_5"/>
    <property type="match status" value="1"/>
</dbReference>
<dbReference type="eggNOG" id="COG3437">
    <property type="taxonomic scope" value="Bacteria"/>
</dbReference>
<dbReference type="InterPro" id="IPR037522">
    <property type="entry name" value="HD_GYP_dom"/>
</dbReference>
<dbReference type="InterPro" id="IPR001789">
    <property type="entry name" value="Sig_transdc_resp-reg_receiver"/>
</dbReference>
<dbReference type="PROSITE" id="PS51832">
    <property type="entry name" value="HD_GYP"/>
    <property type="match status" value="1"/>
</dbReference>
<dbReference type="SMART" id="SM00471">
    <property type="entry name" value="HDc"/>
    <property type="match status" value="1"/>
</dbReference>
<feature type="domain" description="Response regulatory" evidence="2">
    <location>
        <begin position="5"/>
        <end position="120"/>
    </location>
</feature>
<dbReference type="InterPro" id="IPR003607">
    <property type="entry name" value="HD/PDEase_dom"/>
</dbReference>
<gene>
    <name evidence="4" type="ORF">D779_2542</name>
</gene>